<dbReference type="STRING" id="1348612.A0A397JGG6"/>
<dbReference type="InterPro" id="IPR052945">
    <property type="entry name" value="Mitotic_Regulator"/>
</dbReference>
<dbReference type="PANTHER" id="PTHR43628:SF1">
    <property type="entry name" value="CHITIN SYNTHASE REGULATORY FACTOR 2-RELATED"/>
    <property type="match status" value="1"/>
</dbReference>
<dbReference type="Proteomes" id="UP000266861">
    <property type="component" value="Unassembled WGS sequence"/>
</dbReference>
<dbReference type="EMBL" id="PQFF01000035">
    <property type="protein sequence ID" value="RHZ87379.1"/>
    <property type="molecule type" value="Genomic_DNA"/>
</dbReference>
<accession>A0A397JGG6</accession>
<dbReference type="Pfam" id="PF08238">
    <property type="entry name" value="Sel1"/>
    <property type="match status" value="3"/>
</dbReference>
<name>A0A397JGG6_9GLOM</name>
<dbReference type="InterPro" id="IPR011990">
    <property type="entry name" value="TPR-like_helical_dom_sf"/>
</dbReference>
<organism evidence="1 2">
    <name type="scientific">Diversispora epigaea</name>
    <dbReference type="NCBI Taxonomy" id="1348612"/>
    <lineage>
        <taxon>Eukaryota</taxon>
        <taxon>Fungi</taxon>
        <taxon>Fungi incertae sedis</taxon>
        <taxon>Mucoromycota</taxon>
        <taxon>Glomeromycotina</taxon>
        <taxon>Glomeromycetes</taxon>
        <taxon>Diversisporales</taxon>
        <taxon>Diversisporaceae</taxon>
        <taxon>Diversispora</taxon>
    </lineage>
</organism>
<reference evidence="1 2" key="1">
    <citation type="submission" date="2018-08" db="EMBL/GenBank/DDBJ databases">
        <title>Genome and evolution of the arbuscular mycorrhizal fungus Diversispora epigaea (formerly Glomus versiforme) and its bacterial endosymbionts.</title>
        <authorList>
            <person name="Sun X."/>
            <person name="Fei Z."/>
            <person name="Harrison M."/>
        </authorList>
    </citation>
    <scope>NUCLEOTIDE SEQUENCE [LARGE SCALE GENOMIC DNA]</scope>
    <source>
        <strain evidence="1 2">IT104</strain>
    </source>
</reference>
<dbReference type="SUPFAM" id="SSF81901">
    <property type="entry name" value="HCP-like"/>
    <property type="match status" value="1"/>
</dbReference>
<dbReference type="AlphaFoldDB" id="A0A397JGG6"/>
<dbReference type="InterPro" id="IPR006597">
    <property type="entry name" value="Sel1-like"/>
</dbReference>
<dbReference type="SMART" id="SM00671">
    <property type="entry name" value="SEL1"/>
    <property type="match status" value="2"/>
</dbReference>
<dbReference type="PANTHER" id="PTHR43628">
    <property type="entry name" value="ACTIVATOR OF C KINASE PROTEIN 1-RELATED"/>
    <property type="match status" value="1"/>
</dbReference>
<gene>
    <name evidence="1" type="ORF">Glove_37g108</name>
</gene>
<dbReference type="Gene3D" id="1.25.40.10">
    <property type="entry name" value="Tetratricopeptide repeat domain"/>
    <property type="match status" value="1"/>
</dbReference>
<comment type="caution">
    <text evidence="1">The sequence shown here is derived from an EMBL/GenBank/DDBJ whole genome shotgun (WGS) entry which is preliminary data.</text>
</comment>
<sequence>MAFEFFSLATNEITDLKNISFADPPSTKKLYEINKEIGLMYLANLYLNIDEGFLIAISKVGYYYEVGFGIKKNEKNAFELYLKSADVAKGFQLCNRRKNFAMCNTGHCYDCGIGASKDLKEAFKWYLKVAEKVYSLAQYNLRSSAANELVNAQYEGGKLFYEGRQTKEDIIKTIYWLNKNGSIVAHNLLEGMIFV</sequence>
<keyword evidence="2" id="KW-1185">Reference proteome</keyword>
<dbReference type="OrthoDB" id="2384430at2759"/>
<proteinExistence type="predicted"/>
<evidence type="ECO:0000313" key="2">
    <source>
        <dbReference type="Proteomes" id="UP000266861"/>
    </source>
</evidence>
<protein>
    <submittedName>
        <fullName evidence="1">Uncharacterized protein</fullName>
    </submittedName>
</protein>
<evidence type="ECO:0000313" key="1">
    <source>
        <dbReference type="EMBL" id="RHZ87379.1"/>
    </source>
</evidence>